<dbReference type="RefSeq" id="WP_069013857.1">
    <property type="nucleotide sequence ID" value="NZ_LVJW01000003.1"/>
</dbReference>
<dbReference type="InterPro" id="IPR006674">
    <property type="entry name" value="HD_domain"/>
</dbReference>
<evidence type="ECO:0000259" key="2">
    <source>
        <dbReference type="PROSITE" id="PS51832"/>
    </source>
</evidence>
<sequence>MTVSIDLRQVVYALADALDLVGVDETAHGKRVGYMAFKCAEMMGMDKEARERLFHIGMLHDCGVSSTEEHTHLVEEMVWEGADAHSAIGATLLESFSYFHDYAQVVRYHHTPWESLLESDVKPEIARDANLIFMVDRVDALSAIHYGKDLLQQTGNIRKEIQEYAGTLFSPDLVELFVLVSNSEAFWMMLEPPHLQRFLFDMERFTTPQPVSFEKLKQMARIFATIVDAKSHFTFEHSVGVSRLARHLAERSSMAFDTCERIEVAGLLHDLGKLRVPDQVLDKPGPLDADDKLLLHRHSFETYQVLREIEGIEDIALWAAYHHEAPNGQGYPFRRIGEELTREARIIAVADVFQALAQDRPYRAAMALPKILELIGEMAESGHLDTDLVELVKAEPETCLKLAVSV</sequence>
<dbReference type="InterPro" id="IPR037522">
    <property type="entry name" value="HD_GYP_dom"/>
</dbReference>
<dbReference type="PROSITE" id="PS51832">
    <property type="entry name" value="HD_GYP"/>
    <property type="match status" value="1"/>
</dbReference>
<dbReference type="CDD" id="cd00077">
    <property type="entry name" value="HDc"/>
    <property type="match status" value="2"/>
</dbReference>
<accession>A0A1E2UPP5</accession>
<dbReference type="SUPFAM" id="SSF109604">
    <property type="entry name" value="HD-domain/PDEase-like"/>
    <property type="match status" value="2"/>
</dbReference>
<dbReference type="EMBL" id="LVJZ01000003">
    <property type="protein sequence ID" value="ODB96679.1"/>
    <property type="molecule type" value="Genomic_DNA"/>
</dbReference>
<evidence type="ECO:0000259" key="1">
    <source>
        <dbReference type="PROSITE" id="PS51831"/>
    </source>
</evidence>
<gene>
    <name evidence="3" type="ORF">A3196_07855</name>
</gene>
<comment type="caution">
    <text evidence="3">The sequence shown here is derived from an EMBL/GenBank/DDBJ whole genome shotgun (WGS) entry which is preliminary data.</text>
</comment>
<name>A0A1E2UPP5_9GAMM</name>
<dbReference type="SMART" id="SM00471">
    <property type="entry name" value="HDc"/>
    <property type="match status" value="2"/>
</dbReference>
<dbReference type="STRING" id="1818881.A3196_07855"/>
<proteinExistence type="predicted"/>
<dbReference type="PANTHER" id="PTHR43155">
    <property type="entry name" value="CYCLIC DI-GMP PHOSPHODIESTERASE PA4108-RELATED"/>
    <property type="match status" value="1"/>
</dbReference>
<dbReference type="Pfam" id="PF01966">
    <property type="entry name" value="HD"/>
    <property type="match status" value="1"/>
</dbReference>
<evidence type="ECO:0000313" key="3">
    <source>
        <dbReference type="EMBL" id="ODB96679.1"/>
    </source>
</evidence>
<dbReference type="Pfam" id="PF13487">
    <property type="entry name" value="HD_5"/>
    <property type="match status" value="1"/>
</dbReference>
<feature type="domain" description="HD" evidence="1">
    <location>
        <begin position="234"/>
        <end position="356"/>
    </location>
</feature>
<dbReference type="PANTHER" id="PTHR43155:SF1">
    <property type="entry name" value="3'3'-CGAMP-SPECIFIC PHOSPHODIESTERASE 1"/>
    <property type="match status" value="1"/>
</dbReference>
<protein>
    <submittedName>
        <fullName evidence="3">Phosphodiesterase</fullName>
    </submittedName>
</protein>
<dbReference type="GO" id="GO:0008081">
    <property type="term" value="F:phosphoric diester hydrolase activity"/>
    <property type="evidence" value="ECO:0007669"/>
    <property type="project" value="UniProtKB-ARBA"/>
</dbReference>
<organism evidence="3 4">
    <name type="scientific">Candidatus Thiodiazotropha endoloripes</name>
    <dbReference type="NCBI Taxonomy" id="1818881"/>
    <lineage>
        <taxon>Bacteria</taxon>
        <taxon>Pseudomonadati</taxon>
        <taxon>Pseudomonadota</taxon>
        <taxon>Gammaproteobacteria</taxon>
        <taxon>Chromatiales</taxon>
        <taxon>Sedimenticolaceae</taxon>
        <taxon>Candidatus Thiodiazotropha</taxon>
    </lineage>
</organism>
<feature type="domain" description="HD-GYP" evidence="2">
    <location>
        <begin position="212"/>
        <end position="406"/>
    </location>
</feature>
<dbReference type="Proteomes" id="UP000094849">
    <property type="component" value="Unassembled WGS sequence"/>
</dbReference>
<dbReference type="Gene3D" id="1.10.3210.10">
    <property type="entry name" value="Hypothetical protein af1432"/>
    <property type="match status" value="2"/>
</dbReference>
<dbReference type="AlphaFoldDB" id="A0A1E2UPP5"/>
<reference evidence="3 4" key="1">
    <citation type="submission" date="2016-03" db="EMBL/GenBank/DDBJ databases">
        <title>Chemosynthetic sulphur-oxidizing symbionts of marine invertebrate animals are capable of nitrogen fixation.</title>
        <authorList>
            <person name="Petersen J.M."/>
            <person name="Kemper A."/>
            <person name="Gruber-Vodicka H."/>
            <person name="Cardini U."/>
            <person name="Geest Mvander."/>
            <person name="Kleiner M."/>
            <person name="Bulgheresi S."/>
            <person name="Fussmann M."/>
            <person name="Herbold C."/>
            <person name="Seah B.K.B."/>
            <person name="Antony C.Paul."/>
            <person name="Liu D."/>
            <person name="Belitz A."/>
            <person name="Weber M."/>
        </authorList>
    </citation>
    <scope>NUCLEOTIDE SEQUENCE [LARGE SCALE GENOMIC DNA]</scope>
    <source>
        <strain evidence="3">G_D</strain>
    </source>
</reference>
<evidence type="ECO:0000313" key="4">
    <source>
        <dbReference type="Proteomes" id="UP000094849"/>
    </source>
</evidence>
<dbReference type="PROSITE" id="PS51831">
    <property type="entry name" value="HD"/>
    <property type="match status" value="1"/>
</dbReference>
<dbReference type="InterPro" id="IPR003607">
    <property type="entry name" value="HD/PDEase_dom"/>
</dbReference>
<keyword evidence="4" id="KW-1185">Reference proteome</keyword>